<organism evidence="1 2">
    <name type="scientific">Candolleomyces aberdarensis</name>
    <dbReference type="NCBI Taxonomy" id="2316362"/>
    <lineage>
        <taxon>Eukaryota</taxon>
        <taxon>Fungi</taxon>
        <taxon>Dikarya</taxon>
        <taxon>Basidiomycota</taxon>
        <taxon>Agaricomycotina</taxon>
        <taxon>Agaricomycetes</taxon>
        <taxon>Agaricomycetidae</taxon>
        <taxon>Agaricales</taxon>
        <taxon>Agaricineae</taxon>
        <taxon>Psathyrellaceae</taxon>
        <taxon>Candolleomyces</taxon>
    </lineage>
</organism>
<gene>
    <name evidence="1" type="ORF">EST38_g14346</name>
</gene>
<sequence length="66" mass="7574">MEPPLLRLKAEIQEIQMTKEEEDKILGTVSLVDLDPIVIDKSEICRTPQKLKVLLFWNHDSTPSSI</sequence>
<accession>A0A4Q2CYI6</accession>
<proteinExistence type="predicted"/>
<evidence type="ECO:0000313" key="2">
    <source>
        <dbReference type="Proteomes" id="UP000290288"/>
    </source>
</evidence>
<name>A0A4Q2CYI6_9AGAR</name>
<dbReference type="AlphaFoldDB" id="A0A4Q2CYI6"/>
<reference evidence="1 2" key="1">
    <citation type="submission" date="2019-01" db="EMBL/GenBank/DDBJ databases">
        <title>Draft genome sequence of Psathyrella aberdarensis IHI B618.</title>
        <authorList>
            <person name="Buettner E."/>
            <person name="Kellner H."/>
        </authorList>
    </citation>
    <scope>NUCLEOTIDE SEQUENCE [LARGE SCALE GENOMIC DNA]</scope>
    <source>
        <strain evidence="1 2">IHI B618</strain>
    </source>
</reference>
<protein>
    <submittedName>
        <fullName evidence="1">Uncharacterized protein</fullName>
    </submittedName>
</protein>
<keyword evidence="2" id="KW-1185">Reference proteome</keyword>
<comment type="caution">
    <text evidence="1">The sequence shown here is derived from an EMBL/GenBank/DDBJ whole genome shotgun (WGS) entry which is preliminary data.</text>
</comment>
<dbReference type="Proteomes" id="UP000290288">
    <property type="component" value="Unassembled WGS sequence"/>
</dbReference>
<dbReference type="EMBL" id="SDEE01001840">
    <property type="protein sequence ID" value="RXW11509.1"/>
    <property type="molecule type" value="Genomic_DNA"/>
</dbReference>
<evidence type="ECO:0000313" key="1">
    <source>
        <dbReference type="EMBL" id="RXW11509.1"/>
    </source>
</evidence>